<dbReference type="RefSeq" id="WP_052217526.1">
    <property type="nucleotide sequence ID" value="NZ_LGTE01000008.1"/>
</dbReference>
<comment type="caution">
    <text evidence="2">The sequence shown here is derived from an EMBL/GenBank/DDBJ whole genome shotgun (WGS) entry which is preliminary data.</text>
</comment>
<proteinExistence type="predicted"/>
<organism evidence="2 3">
    <name type="scientific">Thermincola ferriacetica</name>
    <dbReference type="NCBI Taxonomy" id="281456"/>
    <lineage>
        <taxon>Bacteria</taxon>
        <taxon>Bacillati</taxon>
        <taxon>Bacillota</taxon>
        <taxon>Clostridia</taxon>
        <taxon>Eubacteriales</taxon>
        <taxon>Thermincolaceae</taxon>
        <taxon>Thermincola</taxon>
    </lineage>
</organism>
<keyword evidence="3" id="KW-1185">Reference proteome</keyword>
<dbReference type="EMBL" id="LGTE01000008">
    <property type="protein sequence ID" value="KNZ69797.1"/>
    <property type="molecule type" value="Genomic_DNA"/>
</dbReference>
<feature type="region of interest" description="Disordered" evidence="1">
    <location>
        <begin position="65"/>
        <end position="86"/>
    </location>
</feature>
<name>A0A0L6W2J4_9FIRM</name>
<sequence>MPSIVINIFLVKINSIENASAFNIGQSLQADWVNSDKRNQGFGQNYGDESCFLGTRCFVDDNDGVDSPATKTSLPPGRQNFLKEDW</sequence>
<evidence type="ECO:0000256" key="1">
    <source>
        <dbReference type="SAM" id="MobiDB-lite"/>
    </source>
</evidence>
<evidence type="ECO:0000313" key="3">
    <source>
        <dbReference type="Proteomes" id="UP000037175"/>
    </source>
</evidence>
<reference evidence="3" key="1">
    <citation type="submission" date="2015-07" db="EMBL/GenBank/DDBJ databases">
        <title>Complete Genome of Thermincola ferriacetica strain Z-0001T.</title>
        <authorList>
            <person name="Lusk B."/>
            <person name="Badalamenti J.P."/>
            <person name="Parameswaran P."/>
            <person name="Bond D.R."/>
            <person name="Torres C.I."/>
        </authorList>
    </citation>
    <scope>NUCLEOTIDE SEQUENCE [LARGE SCALE GENOMIC DNA]</scope>
    <source>
        <strain evidence="3">Z-0001</strain>
    </source>
</reference>
<gene>
    <name evidence="2" type="ORF">Tfer_1407</name>
</gene>
<dbReference type="AlphaFoldDB" id="A0A0L6W2J4"/>
<accession>A0A0L6W2J4</accession>
<evidence type="ECO:0000313" key="2">
    <source>
        <dbReference type="EMBL" id="KNZ69797.1"/>
    </source>
</evidence>
<dbReference type="Proteomes" id="UP000037175">
    <property type="component" value="Unassembled WGS sequence"/>
</dbReference>
<protein>
    <submittedName>
        <fullName evidence="2">Uncharacterized protein</fullName>
    </submittedName>
</protein>